<dbReference type="KEGG" id="mcos:GM418_14420"/>
<evidence type="ECO:0000313" key="3">
    <source>
        <dbReference type="EMBL" id="QGY44818.1"/>
    </source>
</evidence>
<dbReference type="Proteomes" id="UP000428260">
    <property type="component" value="Chromosome"/>
</dbReference>
<feature type="signal peptide" evidence="1">
    <location>
        <begin position="1"/>
        <end position="21"/>
    </location>
</feature>
<dbReference type="Gene3D" id="2.40.160.20">
    <property type="match status" value="1"/>
</dbReference>
<dbReference type="InterPro" id="IPR025665">
    <property type="entry name" value="Beta-barrel_OMP_2"/>
</dbReference>
<dbReference type="RefSeq" id="WP_158867485.1">
    <property type="nucleotide sequence ID" value="NZ_CP046401.1"/>
</dbReference>
<name>A0A6I6JUS4_9BACT</name>
<feature type="domain" description="Outer membrane protein beta-barrel" evidence="2">
    <location>
        <begin position="20"/>
        <end position="202"/>
    </location>
</feature>
<sequence>MQTKITLTSFLFLFSYSILFSQDFTLGVENGINYSNLRGDIFNNNWQANPGPVNGIFVKYSLGKWFTLQSGTNFVSFTYKNRDSNDYYYYTDDFHTTYSSSSYRSPSSIAPTGGYYYYPEETSLNFIRLPLQLKFKTQGKLHFEIGGGAYYAFLVNDEYRGKDKDLFINKYGEESLPPMTDWGWILSAGLNYSVSNRLELSLNAQTIYGQEVYLDENEGKNGATEITFGVGYKLFTGTKNQKHEKNDSARSNISLLPHSGILLSTTANPKYRDQYSSSLGFSSGVSVRFTLDQNVSIISGAWYERKGYGLDYVGDNTFLYMEPKEGDSYVPISTEVDIDYVTIPFLFEFDLGGTFSKKINFGLYYSFMQNAMVKGEITETYSGTTQYSIQKRYINHNLDGRFRQADFGFAGGVRFEYPVWQNTELFFGANCAFGFEDILDKEYAKELNAGQNQKILTSSYSFVLGFTFQTPQN</sequence>
<feature type="domain" description="Outer membrane protein beta-barrel" evidence="2">
    <location>
        <begin position="251"/>
        <end position="439"/>
    </location>
</feature>
<accession>A0A6I6JUS4</accession>
<keyword evidence="1" id="KW-0732">Signal</keyword>
<reference evidence="3 4" key="1">
    <citation type="submission" date="2019-11" db="EMBL/GenBank/DDBJ databases">
        <authorList>
            <person name="Zheng R.K."/>
            <person name="Sun C.M."/>
        </authorList>
    </citation>
    <scope>NUCLEOTIDE SEQUENCE [LARGE SCALE GENOMIC DNA]</scope>
    <source>
        <strain evidence="3 4">WC007</strain>
    </source>
</reference>
<evidence type="ECO:0000259" key="2">
    <source>
        <dbReference type="Pfam" id="PF13568"/>
    </source>
</evidence>
<evidence type="ECO:0000256" key="1">
    <source>
        <dbReference type="SAM" id="SignalP"/>
    </source>
</evidence>
<protein>
    <submittedName>
        <fullName evidence="3">Outer membrane beta-barrel protein</fullName>
    </submittedName>
</protein>
<dbReference type="EMBL" id="CP046401">
    <property type="protein sequence ID" value="QGY44818.1"/>
    <property type="molecule type" value="Genomic_DNA"/>
</dbReference>
<evidence type="ECO:0000313" key="4">
    <source>
        <dbReference type="Proteomes" id="UP000428260"/>
    </source>
</evidence>
<dbReference type="Pfam" id="PF13568">
    <property type="entry name" value="OMP_b-brl_2"/>
    <property type="match status" value="2"/>
</dbReference>
<organism evidence="3 4">
    <name type="scientific">Maribellus comscasis</name>
    <dbReference type="NCBI Taxonomy" id="2681766"/>
    <lineage>
        <taxon>Bacteria</taxon>
        <taxon>Pseudomonadati</taxon>
        <taxon>Bacteroidota</taxon>
        <taxon>Bacteroidia</taxon>
        <taxon>Marinilabiliales</taxon>
        <taxon>Prolixibacteraceae</taxon>
        <taxon>Maribellus</taxon>
    </lineage>
</organism>
<gene>
    <name evidence="3" type="ORF">GM418_14420</name>
</gene>
<proteinExistence type="predicted"/>
<dbReference type="AlphaFoldDB" id="A0A6I6JUS4"/>
<feature type="chain" id="PRO_5026152504" evidence="1">
    <location>
        <begin position="22"/>
        <end position="473"/>
    </location>
</feature>
<keyword evidence="4" id="KW-1185">Reference proteome</keyword>